<comment type="caution">
    <text evidence="1">The sequence shown here is derived from an EMBL/GenBank/DDBJ whole genome shotgun (WGS) entry which is preliminary data.</text>
</comment>
<organism evidence="1 2">
    <name type="scientific">Mesorhizobium australicum</name>
    <dbReference type="NCBI Taxonomy" id="536018"/>
    <lineage>
        <taxon>Bacteria</taxon>
        <taxon>Pseudomonadati</taxon>
        <taxon>Pseudomonadota</taxon>
        <taxon>Alphaproteobacteria</taxon>
        <taxon>Hyphomicrobiales</taxon>
        <taxon>Phyllobacteriaceae</taxon>
        <taxon>Mesorhizobium</taxon>
    </lineage>
</organism>
<sequence length="394" mass="44708">MREPTAFNSFFLGGFECSSHRRADGVRLDLLRATCHDEASETDYLELQRRGIRTVRDGLRWHLIEREPGNYDWSSFLPMLRAADATGTQVVWDLCHYGWPDHIDIFSPEFVERFARFAEAAARVIHDEIGSVPYFCPVNEISYWSWAGGDTGRINPCASGLGGELKRILVRAAIAAMDAIRRVDSRARFITAEPLINVVGYAHDVEHQLEAERYRLYQFEALDMLAGIQEPELGGRPEYLDIVGVNFYPDNQWLLHGPTIPFGDHAYKPLADMLVEVAQRYNRPVFISETGAERTARPSWFHYVVAEVVEAMQWGVQLEGICLYPIIDYPGWENGRMCDVGLLGPMGEHGRRPVCQRMADELAEQSRKLLTLQRELTSRTYAGGTYAVSEASSR</sequence>
<reference evidence="1 2" key="1">
    <citation type="journal article" date="2024" name="Proc. Natl. Acad. Sci. U.S.A.">
        <title>The evolutionary genomics of adaptation to stress in wild rhizobium bacteria.</title>
        <authorList>
            <person name="Kehlet-Delgado H."/>
            <person name="Montoya A.P."/>
            <person name="Jensen K.T."/>
            <person name="Wendlandt C.E."/>
            <person name="Dexheimer C."/>
            <person name="Roberts M."/>
            <person name="Torres Martinez L."/>
            <person name="Friesen M.L."/>
            <person name="Griffitts J.S."/>
            <person name="Porter S.S."/>
        </authorList>
    </citation>
    <scope>NUCLEOTIDE SEQUENCE [LARGE SCALE GENOMIC DNA]</scope>
    <source>
        <strain evidence="1 2">M0468</strain>
    </source>
</reference>
<evidence type="ECO:0000313" key="1">
    <source>
        <dbReference type="EMBL" id="MER9287111.1"/>
    </source>
</evidence>
<evidence type="ECO:0000313" key="2">
    <source>
        <dbReference type="Proteomes" id="UP001480082"/>
    </source>
</evidence>
<gene>
    <name evidence="1" type="ORF">NKI81_24700</name>
</gene>
<protein>
    <submittedName>
        <fullName evidence="1">Beta-glucosidase</fullName>
    </submittedName>
</protein>
<proteinExistence type="predicted"/>
<name>A0ACC6T5D2_9HYPH</name>
<keyword evidence="2" id="KW-1185">Reference proteome</keyword>
<accession>A0ACC6T5D2</accession>
<dbReference type="Proteomes" id="UP001480082">
    <property type="component" value="Unassembled WGS sequence"/>
</dbReference>
<dbReference type="EMBL" id="JAMYRI010000017">
    <property type="protein sequence ID" value="MER9287111.1"/>
    <property type="molecule type" value="Genomic_DNA"/>
</dbReference>